<evidence type="ECO:0000313" key="5">
    <source>
        <dbReference type="Proteomes" id="UP000031668"/>
    </source>
</evidence>
<feature type="domain" description="NAC-A/B" evidence="3">
    <location>
        <begin position="33"/>
        <end position="98"/>
    </location>
</feature>
<dbReference type="InterPro" id="IPR039370">
    <property type="entry name" value="BTF3"/>
</dbReference>
<comment type="similarity">
    <text evidence="1 2">Belongs to the NAC-beta family.</text>
</comment>
<comment type="caution">
    <text evidence="4">The sequence shown here is derived from an EMBL/GenBank/DDBJ whole genome shotgun (WGS) entry which is preliminary data.</text>
</comment>
<keyword evidence="5" id="KW-1185">Reference proteome</keyword>
<protein>
    <recommendedName>
        <fullName evidence="2">Transcription factor BTF3</fullName>
    </recommendedName>
</protein>
<dbReference type="InterPro" id="IPR002715">
    <property type="entry name" value="Nas_poly-pep-assoc_cplx_dom"/>
</dbReference>
<evidence type="ECO:0000256" key="1">
    <source>
        <dbReference type="ARBA" id="ARBA00005296"/>
    </source>
</evidence>
<evidence type="ECO:0000313" key="4">
    <source>
        <dbReference type="EMBL" id="KII72704.1"/>
    </source>
</evidence>
<proteinExistence type="inferred from homology"/>
<evidence type="ECO:0000256" key="2">
    <source>
        <dbReference type="RuleBase" id="RU361272"/>
    </source>
</evidence>
<dbReference type="PANTHER" id="PTHR10351">
    <property type="entry name" value="TRANSCRIPTION FACTOR BTF3 FAMILY MEMBER"/>
    <property type="match status" value="1"/>
</dbReference>
<dbReference type="Pfam" id="PF01849">
    <property type="entry name" value="NAC"/>
    <property type="match status" value="1"/>
</dbReference>
<sequence length="139" mass="15388">MDPAKLKLKQECVRIGGKGTPRRKKKIVMKSSTNDDKKLQGSFKKLQLTNLTQADEIQVIKSDGTALIFKNPQASASYTSSLFTFNGRPETKSVKDIVFDLQKSLPEQLEKIKQHMAATGIDDASKSIPEDFEAISAET</sequence>
<dbReference type="EMBL" id="JWZT01001146">
    <property type="protein sequence ID" value="KII72704.1"/>
    <property type="molecule type" value="Genomic_DNA"/>
</dbReference>
<dbReference type="CDD" id="cd22055">
    <property type="entry name" value="NAC_BTF3"/>
    <property type="match status" value="1"/>
</dbReference>
<evidence type="ECO:0000259" key="3">
    <source>
        <dbReference type="PROSITE" id="PS51151"/>
    </source>
</evidence>
<dbReference type="SMART" id="SM01407">
    <property type="entry name" value="NAC"/>
    <property type="match status" value="1"/>
</dbReference>
<dbReference type="PROSITE" id="PS51151">
    <property type="entry name" value="NAC_AB"/>
    <property type="match status" value="1"/>
</dbReference>
<name>A0A0C2J4F9_THEKT</name>
<reference evidence="4 5" key="1">
    <citation type="journal article" date="2014" name="Genome Biol. Evol.">
        <title>The genome of the myxosporean Thelohanellus kitauei shows adaptations to nutrient acquisition within its fish host.</title>
        <authorList>
            <person name="Yang Y."/>
            <person name="Xiong J."/>
            <person name="Zhou Z."/>
            <person name="Huo F."/>
            <person name="Miao W."/>
            <person name="Ran C."/>
            <person name="Liu Y."/>
            <person name="Zhang J."/>
            <person name="Feng J."/>
            <person name="Wang M."/>
            <person name="Wang M."/>
            <person name="Wang L."/>
            <person name="Yao B."/>
        </authorList>
    </citation>
    <scope>NUCLEOTIDE SEQUENCE [LARGE SCALE GENOMIC DNA]</scope>
    <source>
        <strain evidence="4">Wuqing</strain>
    </source>
</reference>
<dbReference type="InterPro" id="IPR038187">
    <property type="entry name" value="NAC_A/B_dom_sf"/>
</dbReference>
<gene>
    <name evidence="4" type="ORF">RF11_15213</name>
</gene>
<organism evidence="4 5">
    <name type="scientific">Thelohanellus kitauei</name>
    <name type="common">Myxosporean</name>
    <dbReference type="NCBI Taxonomy" id="669202"/>
    <lineage>
        <taxon>Eukaryota</taxon>
        <taxon>Metazoa</taxon>
        <taxon>Cnidaria</taxon>
        <taxon>Myxozoa</taxon>
        <taxon>Myxosporea</taxon>
        <taxon>Bivalvulida</taxon>
        <taxon>Platysporina</taxon>
        <taxon>Myxobolidae</taxon>
        <taxon>Thelohanellus</taxon>
    </lineage>
</organism>
<dbReference type="Proteomes" id="UP000031668">
    <property type="component" value="Unassembled WGS sequence"/>
</dbReference>
<dbReference type="AlphaFoldDB" id="A0A0C2J4F9"/>
<dbReference type="Gene3D" id="2.20.70.30">
    <property type="entry name" value="Nascent polypeptide-associated complex domain"/>
    <property type="match status" value="1"/>
</dbReference>
<dbReference type="OrthoDB" id="8033832at2759"/>
<accession>A0A0C2J4F9</accession>
<dbReference type="OMA" id="HAENKHL"/>